<feature type="compositionally biased region" description="Basic and acidic residues" evidence="1">
    <location>
        <begin position="1"/>
        <end position="10"/>
    </location>
</feature>
<evidence type="ECO:0000256" key="1">
    <source>
        <dbReference type="SAM" id="MobiDB-lite"/>
    </source>
</evidence>
<feature type="compositionally biased region" description="Acidic residues" evidence="1">
    <location>
        <begin position="28"/>
        <end position="53"/>
    </location>
</feature>
<sequence length="103" mass="11487">MKEQRAEDKTGGTAPSHDINRKNNNDIEVYEDENSDDDDDENDDDDDDGEDELAVLTGMAPSLRQSKSNKRKRSALHKDKSLIPYAFTADDVAEDRTGEGVDN</sequence>
<protein>
    <submittedName>
        <fullName evidence="2">Uncharacterized protein</fullName>
    </submittedName>
</protein>
<organism evidence="2">
    <name type="scientific">Lygus hesperus</name>
    <name type="common">Western plant bug</name>
    <dbReference type="NCBI Taxonomy" id="30085"/>
    <lineage>
        <taxon>Eukaryota</taxon>
        <taxon>Metazoa</taxon>
        <taxon>Ecdysozoa</taxon>
        <taxon>Arthropoda</taxon>
        <taxon>Hexapoda</taxon>
        <taxon>Insecta</taxon>
        <taxon>Pterygota</taxon>
        <taxon>Neoptera</taxon>
        <taxon>Paraneoptera</taxon>
        <taxon>Hemiptera</taxon>
        <taxon>Heteroptera</taxon>
        <taxon>Panheteroptera</taxon>
        <taxon>Cimicomorpha</taxon>
        <taxon>Miridae</taxon>
        <taxon>Mirini</taxon>
        <taxon>Lygus</taxon>
    </lineage>
</organism>
<accession>A0A0A9X2V8</accession>
<dbReference type="EMBL" id="GBHO01029608">
    <property type="protein sequence ID" value="JAG13996.1"/>
    <property type="molecule type" value="Transcribed_RNA"/>
</dbReference>
<feature type="compositionally biased region" description="Basic and acidic residues" evidence="1">
    <location>
        <begin position="94"/>
        <end position="103"/>
    </location>
</feature>
<reference evidence="2" key="1">
    <citation type="journal article" date="2014" name="PLoS ONE">
        <title>Transcriptome-Based Identification of ABC Transporters in the Western Tarnished Plant Bug Lygus hesperus.</title>
        <authorList>
            <person name="Hull J.J."/>
            <person name="Chaney K."/>
            <person name="Geib S.M."/>
            <person name="Fabrick J.A."/>
            <person name="Brent C.S."/>
            <person name="Walsh D."/>
            <person name="Lavine L.C."/>
        </authorList>
    </citation>
    <scope>NUCLEOTIDE SEQUENCE</scope>
</reference>
<gene>
    <name evidence="2" type="ORF">CM83_5298</name>
</gene>
<name>A0A0A9X2V8_LYGHE</name>
<reference evidence="2" key="2">
    <citation type="submission" date="2014-07" db="EMBL/GenBank/DDBJ databases">
        <authorList>
            <person name="Hull J."/>
        </authorList>
    </citation>
    <scope>NUCLEOTIDE SEQUENCE</scope>
</reference>
<proteinExistence type="predicted"/>
<evidence type="ECO:0000313" key="2">
    <source>
        <dbReference type="EMBL" id="JAG13996.1"/>
    </source>
</evidence>
<feature type="region of interest" description="Disordered" evidence="1">
    <location>
        <begin position="1"/>
        <end position="103"/>
    </location>
</feature>
<dbReference type="AlphaFoldDB" id="A0A0A9X2V8"/>